<dbReference type="Gramene" id="Zm00001eb166280_T001">
    <property type="protein sequence ID" value="Zm00001eb166280_P001"/>
    <property type="gene ID" value="Zm00001eb166280"/>
</dbReference>
<sequence>MFLSPSCIDKACGGMDIYSTELEPSYHRWVCKSNFPAKECMIHMRRKIPPNSAREKTKKKDNEKTCQLVPLSLLICKQNE</sequence>
<dbReference type="InParanoid" id="A0A804NK03"/>
<reference evidence="1" key="2">
    <citation type="submission" date="2019-07" db="EMBL/GenBank/DDBJ databases">
        <authorList>
            <person name="Seetharam A."/>
            <person name="Woodhouse M."/>
            <person name="Cannon E."/>
        </authorList>
    </citation>
    <scope>NUCLEOTIDE SEQUENCE [LARGE SCALE GENOMIC DNA]</scope>
    <source>
        <strain evidence="1">cv. B73</strain>
    </source>
</reference>
<dbReference type="Proteomes" id="UP000007305">
    <property type="component" value="Chromosome 4"/>
</dbReference>
<name>A0A804NK03_MAIZE</name>
<keyword evidence="2" id="KW-1185">Reference proteome</keyword>
<reference evidence="2" key="1">
    <citation type="journal article" date="2009" name="Science">
        <title>The B73 maize genome: complexity, diversity, and dynamics.</title>
        <authorList>
            <person name="Schnable P.S."/>
            <person name="Ware D."/>
            <person name="Fulton R.S."/>
            <person name="Stein J.C."/>
            <person name="Wei F."/>
            <person name="Pasternak S."/>
            <person name="Liang C."/>
            <person name="Zhang J."/>
            <person name="Fulton L."/>
            <person name="Graves T.A."/>
            <person name="Minx P."/>
            <person name="Reily A.D."/>
            <person name="Courtney L."/>
            <person name="Kruchowski S.S."/>
            <person name="Tomlinson C."/>
            <person name="Strong C."/>
            <person name="Delehaunty K."/>
            <person name="Fronick C."/>
            <person name="Courtney B."/>
            <person name="Rock S.M."/>
            <person name="Belter E."/>
            <person name="Du F."/>
            <person name="Kim K."/>
            <person name="Abbott R.M."/>
            <person name="Cotton M."/>
            <person name="Levy A."/>
            <person name="Marchetto P."/>
            <person name="Ochoa K."/>
            <person name="Jackson S.M."/>
            <person name="Gillam B."/>
            <person name="Chen W."/>
            <person name="Yan L."/>
            <person name="Higginbotham J."/>
            <person name="Cardenas M."/>
            <person name="Waligorski J."/>
            <person name="Applebaum E."/>
            <person name="Phelps L."/>
            <person name="Falcone J."/>
            <person name="Kanchi K."/>
            <person name="Thane T."/>
            <person name="Scimone A."/>
            <person name="Thane N."/>
            <person name="Henke J."/>
            <person name="Wang T."/>
            <person name="Ruppert J."/>
            <person name="Shah N."/>
            <person name="Rotter K."/>
            <person name="Hodges J."/>
            <person name="Ingenthron E."/>
            <person name="Cordes M."/>
            <person name="Kohlberg S."/>
            <person name="Sgro J."/>
            <person name="Delgado B."/>
            <person name="Mead K."/>
            <person name="Chinwalla A."/>
            <person name="Leonard S."/>
            <person name="Crouse K."/>
            <person name="Collura K."/>
            <person name="Kudrna D."/>
            <person name="Currie J."/>
            <person name="He R."/>
            <person name="Angelova A."/>
            <person name="Rajasekar S."/>
            <person name="Mueller T."/>
            <person name="Lomeli R."/>
            <person name="Scara G."/>
            <person name="Ko A."/>
            <person name="Delaney K."/>
            <person name="Wissotski M."/>
            <person name="Lopez G."/>
            <person name="Campos D."/>
            <person name="Braidotti M."/>
            <person name="Ashley E."/>
            <person name="Golser W."/>
            <person name="Kim H."/>
            <person name="Lee S."/>
            <person name="Lin J."/>
            <person name="Dujmic Z."/>
            <person name="Kim W."/>
            <person name="Talag J."/>
            <person name="Zuccolo A."/>
            <person name="Fan C."/>
            <person name="Sebastian A."/>
            <person name="Kramer M."/>
            <person name="Spiegel L."/>
            <person name="Nascimento L."/>
            <person name="Zutavern T."/>
            <person name="Miller B."/>
            <person name="Ambroise C."/>
            <person name="Muller S."/>
            <person name="Spooner W."/>
            <person name="Narechania A."/>
            <person name="Ren L."/>
            <person name="Wei S."/>
            <person name="Kumari S."/>
            <person name="Faga B."/>
            <person name="Levy M.J."/>
            <person name="McMahan L."/>
            <person name="Van Buren P."/>
            <person name="Vaughn M.W."/>
            <person name="Ying K."/>
            <person name="Yeh C.-T."/>
            <person name="Emrich S.J."/>
            <person name="Jia Y."/>
            <person name="Kalyanaraman A."/>
            <person name="Hsia A.-P."/>
            <person name="Barbazuk W.B."/>
            <person name="Baucom R.S."/>
            <person name="Brutnell T.P."/>
            <person name="Carpita N.C."/>
            <person name="Chaparro C."/>
            <person name="Chia J.-M."/>
            <person name="Deragon J.-M."/>
            <person name="Estill J.C."/>
            <person name="Fu Y."/>
            <person name="Jeddeloh J.A."/>
            <person name="Han Y."/>
            <person name="Lee H."/>
            <person name="Li P."/>
            <person name="Lisch D.R."/>
            <person name="Liu S."/>
            <person name="Liu Z."/>
            <person name="Nagel D.H."/>
            <person name="McCann M.C."/>
            <person name="SanMiguel P."/>
            <person name="Myers A.M."/>
            <person name="Nettleton D."/>
            <person name="Nguyen J."/>
            <person name="Penning B.W."/>
            <person name="Ponnala L."/>
            <person name="Schneider K.L."/>
            <person name="Schwartz D.C."/>
            <person name="Sharma A."/>
            <person name="Soderlund C."/>
            <person name="Springer N.M."/>
            <person name="Sun Q."/>
            <person name="Wang H."/>
            <person name="Waterman M."/>
            <person name="Westerman R."/>
            <person name="Wolfgruber T.K."/>
            <person name="Yang L."/>
            <person name="Yu Y."/>
            <person name="Zhang L."/>
            <person name="Zhou S."/>
            <person name="Zhu Q."/>
            <person name="Bennetzen J.L."/>
            <person name="Dawe R.K."/>
            <person name="Jiang J."/>
            <person name="Jiang N."/>
            <person name="Presting G.G."/>
            <person name="Wessler S.R."/>
            <person name="Aluru S."/>
            <person name="Martienssen R.A."/>
            <person name="Clifton S.W."/>
            <person name="McCombie W.R."/>
            <person name="Wing R.A."/>
            <person name="Wilson R.K."/>
        </authorList>
    </citation>
    <scope>NUCLEOTIDE SEQUENCE [LARGE SCALE GENOMIC DNA]</scope>
    <source>
        <strain evidence="2">cv. B73</strain>
    </source>
</reference>
<proteinExistence type="predicted"/>
<organism evidence="1 2">
    <name type="scientific">Zea mays</name>
    <name type="common">Maize</name>
    <dbReference type="NCBI Taxonomy" id="4577"/>
    <lineage>
        <taxon>Eukaryota</taxon>
        <taxon>Viridiplantae</taxon>
        <taxon>Streptophyta</taxon>
        <taxon>Embryophyta</taxon>
        <taxon>Tracheophyta</taxon>
        <taxon>Spermatophyta</taxon>
        <taxon>Magnoliopsida</taxon>
        <taxon>Liliopsida</taxon>
        <taxon>Poales</taxon>
        <taxon>Poaceae</taxon>
        <taxon>PACMAD clade</taxon>
        <taxon>Panicoideae</taxon>
        <taxon>Andropogonodae</taxon>
        <taxon>Andropogoneae</taxon>
        <taxon>Tripsacinae</taxon>
        <taxon>Zea</taxon>
    </lineage>
</organism>
<dbReference type="AlphaFoldDB" id="A0A804NK03"/>
<reference evidence="1" key="3">
    <citation type="submission" date="2021-05" db="UniProtKB">
        <authorList>
            <consortium name="EnsemblPlants"/>
        </authorList>
    </citation>
    <scope>IDENTIFICATION</scope>
    <source>
        <strain evidence="1">cv. B73</strain>
    </source>
</reference>
<protein>
    <submittedName>
        <fullName evidence="1">Uncharacterized protein</fullName>
    </submittedName>
</protein>
<dbReference type="EnsemblPlants" id="Zm00001eb166280_T001">
    <property type="protein sequence ID" value="Zm00001eb166280_P001"/>
    <property type="gene ID" value="Zm00001eb166280"/>
</dbReference>
<evidence type="ECO:0000313" key="2">
    <source>
        <dbReference type="Proteomes" id="UP000007305"/>
    </source>
</evidence>
<evidence type="ECO:0000313" key="1">
    <source>
        <dbReference type="EnsemblPlants" id="Zm00001eb166280_P001"/>
    </source>
</evidence>
<accession>A0A804NK03</accession>